<evidence type="ECO:0000256" key="4">
    <source>
        <dbReference type="ARBA" id="ARBA00022840"/>
    </source>
</evidence>
<dbReference type="Gene3D" id="3.90.740.10">
    <property type="entry name" value="Valyl/Leucyl/Isoleucyl-tRNA synthetase, editing domain"/>
    <property type="match status" value="1"/>
</dbReference>
<dbReference type="HAMAP" id="MF_02004">
    <property type="entry name" value="Val_tRNA_synth_type1"/>
    <property type="match status" value="1"/>
</dbReference>
<evidence type="ECO:0000256" key="3">
    <source>
        <dbReference type="ARBA" id="ARBA00022741"/>
    </source>
</evidence>
<comment type="catalytic activity">
    <reaction evidence="8 9">
        <text>tRNA(Val) + L-valine + ATP = L-valyl-tRNA(Val) + AMP + diphosphate</text>
        <dbReference type="Rhea" id="RHEA:10704"/>
        <dbReference type="Rhea" id="RHEA-COMP:9672"/>
        <dbReference type="Rhea" id="RHEA-COMP:9708"/>
        <dbReference type="ChEBI" id="CHEBI:30616"/>
        <dbReference type="ChEBI" id="CHEBI:33019"/>
        <dbReference type="ChEBI" id="CHEBI:57762"/>
        <dbReference type="ChEBI" id="CHEBI:78442"/>
        <dbReference type="ChEBI" id="CHEBI:78537"/>
        <dbReference type="ChEBI" id="CHEBI:456215"/>
        <dbReference type="EC" id="6.1.1.9"/>
    </reaction>
</comment>
<dbReference type="PANTHER" id="PTHR11946">
    <property type="entry name" value="VALYL-TRNA SYNTHETASES"/>
    <property type="match status" value="1"/>
</dbReference>
<evidence type="ECO:0000256" key="9">
    <source>
        <dbReference type="HAMAP-Rule" id="MF_02004"/>
    </source>
</evidence>
<sequence length="858" mass="102034">MKSKYDFKLIEKNRYQKWLNENHFQTENVLNKKAFTIAIPPPNITGQLHLGHAWNNFLQDIIIRNKKMSGYDVLFLPGMDHAGIATQAKIKQKLKEKGFSEKDITKELFLKYASLWKEEYSDIIRKQWSDLGLFMDYKYEKFTLDPPFQKAVTQVFIKLYKDNLIYRDYKIINWDPCLLTTLSNIEVQHKQVEGNFFYLKYFLVNDSNIFLEVATTRPETIFADQALAVNPEDSRYNSFIDRKVVVPYTNSHIDVIADSSVDITFGTGIVKITPAHDENDFQIGKKNNLKFISCINKNNTMNKIAKKYENLTVLECRQKLILDLQEMNLVSKIEKHLHMVGFSSISGAVIEPRLSLQWFLKSKELSLSFLKENKINFFPKRFLKIFNAWLEDPEDWCISRQLWWGHSIPVWYKDDQIKIQESDPGNGFVQDSDVLDTWFSSSLWPLITLEWPNIKEPFFQRRFPLDVLVTGYDILTFWVAKMAFQSFHLTNQTPFKNVLLHGLIRDEKGQKMSKSKGNGIIPKDIIEQYGADTLRWFLTTSVSNGSDLCYDKAKIMNSWNFINKIWNIGRWLELNLTIRDIDFELQNLLFPEKALLFQFSQLIKKINNLYKVYEFNTIGELLYHFVWEDFGNWYLEFLKIFLKETKNNLNSQKFLLFVFHNILKLLHPHMPFVTDAIYEKFTSNKSIVHSDWPKINYSNSKDFEQFQIFKKLITKVRYWKKNNKIQKKDLFKVYIKTNEEQFQNLVIFIPSLTKFFQVNQLELSHDNITEKKYFCLESESDISIWIDREFWNKNNIEMKKNFIRQKEILLSELKRSENILNNKSFLEKANSKKIKEEKDKYQKYLKQYKILLKNDVNI</sequence>
<dbReference type="SUPFAM" id="SSF52374">
    <property type="entry name" value="Nucleotidylyl transferase"/>
    <property type="match status" value="1"/>
</dbReference>
<dbReference type="GO" id="GO:0006438">
    <property type="term" value="P:valyl-tRNA aminoacylation"/>
    <property type="evidence" value="ECO:0007669"/>
    <property type="project" value="UniProtKB-UniRule"/>
</dbReference>
<dbReference type="InterPro" id="IPR001412">
    <property type="entry name" value="aa-tRNA-synth_I_CS"/>
</dbReference>
<dbReference type="GO" id="GO:0005829">
    <property type="term" value="C:cytosol"/>
    <property type="evidence" value="ECO:0007669"/>
    <property type="project" value="TreeGrafter"/>
</dbReference>
<dbReference type="EMBL" id="CP054393">
    <property type="protein sequence ID" value="QTX03081.1"/>
    <property type="molecule type" value="Genomic_DNA"/>
</dbReference>
<dbReference type="Proteomes" id="UP000672038">
    <property type="component" value="Chromosome"/>
</dbReference>
<keyword evidence="7 9" id="KW-0030">Aminoacyl-tRNA synthetase</keyword>
<evidence type="ECO:0000313" key="12">
    <source>
        <dbReference type="EMBL" id="QTX03081.1"/>
    </source>
</evidence>
<organism evidence="12 13">
    <name type="scientific">Loofah witches'-broom phytoplasma</name>
    <dbReference type="NCBI Taxonomy" id="35773"/>
    <lineage>
        <taxon>Bacteria</taxon>
        <taxon>Bacillati</taxon>
        <taxon>Mycoplasmatota</taxon>
        <taxon>Mollicutes</taxon>
        <taxon>Acholeplasmatales</taxon>
        <taxon>Acholeplasmataceae</taxon>
        <taxon>Candidatus Phytoplasma</taxon>
        <taxon>16SrVIII (Loofah witches'-broom group)</taxon>
    </lineage>
</organism>
<feature type="domain" description="Aminoacyl-tRNA synthetase class Ia" evidence="10">
    <location>
        <begin position="14"/>
        <end position="417"/>
    </location>
</feature>
<name>A0A975INN5_LOWBP</name>
<dbReference type="Gene3D" id="1.10.730.10">
    <property type="entry name" value="Isoleucyl-tRNA Synthetase, Domain 1"/>
    <property type="match status" value="1"/>
</dbReference>
<dbReference type="PROSITE" id="PS00178">
    <property type="entry name" value="AA_TRNA_LIGASE_I"/>
    <property type="match status" value="1"/>
</dbReference>
<gene>
    <name evidence="9 12" type="primary">valS</name>
    <name evidence="12" type="ORF">LFWB_5150</name>
</gene>
<keyword evidence="6 9" id="KW-0175">Coiled coil</keyword>
<dbReference type="RefSeq" id="WP_210954551.1">
    <property type="nucleotide sequence ID" value="NZ_CP054393.1"/>
</dbReference>
<feature type="short sequence motif" description="'KMSKS' region" evidence="9">
    <location>
        <begin position="511"/>
        <end position="515"/>
    </location>
</feature>
<keyword evidence="2 9" id="KW-0436">Ligase</keyword>
<comment type="domain">
    <text evidence="9">The C-terminal coiled-coil domain is crucial for aminoacylation activity.</text>
</comment>
<dbReference type="InterPro" id="IPR010978">
    <property type="entry name" value="tRNA-bd_arm"/>
</dbReference>
<dbReference type="GO" id="GO:0005524">
    <property type="term" value="F:ATP binding"/>
    <property type="evidence" value="ECO:0007669"/>
    <property type="project" value="UniProtKB-UniRule"/>
</dbReference>
<dbReference type="InterPro" id="IPR014729">
    <property type="entry name" value="Rossmann-like_a/b/a_fold"/>
</dbReference>
<keyword evidence="5 9" id="KW-0648">Protein biosynthesis</keyword>
<dbReference type="Pfam" id="PF00133">
    <property type="entry name" value="tRNA-synt_1"/>
    <property type="match status" value="2"/>
</dbReference>
<evidence type="ECO:0000256" key="6">
    <source>
        <dbReference type="ARBA" id="ARBA00023054"/>
    </source>
</evidence>
<dbReference type="SUPFAM" id="SSF46589">
    <property type="entry name" value="tRNA-binding arm"/>
    <property type="match status" value="1"/>
</dbReference>
<dbReference type="Pfam" id="PF08264">
    <property type="entry name" value="Anticodon_1"/>
    <property type="match status" value="1"/>
</dbReference>
<dbReference type="InterPro" id="IPR009008">
    <property type="entry name" value="Val/Leu/Ile-tRNA-synth_edit"/>
</dbReference>
<comment type="function">
    <text evidence="9">Catalyzes the attachment of valine to tRNA(Val). As ValRS can inadvertently accommodate and process structurally similar amino acids such as threonine, to avoid such errors, it has a 'posttransfer' editing activity that hydrolyzes mischarged Thr-tRNA(Val) in a tRNA-dependent manner.</text>
</comment>
<comment type="subunit">
    <text evidence="9">Monomer.</text>
</comment>
<keyword evidence="3 9" id="KW-0547">Nucleotide-binding</keyword>
<dbReference type="EC" id="6.1.1.9" evidence="9"/>
<accession>A0A975INN5</accession>
<dbReference type="InterPro" id="IPR002300">
    <property type="entry name" value="aa-tRNA-synth_Ia"/>
</dbReference>
<evidence type="ECO:0000259" key="11">
    <source>
        <dbReference type="Pfam" id="PF08264"/>
    </source>
</evidence>
<keyword evidence="1 9" id="KW-0963">Cytoplasm</keyword>
<dbReference type="PRINTS" id="PR00986">
    <property type="entry name" value="TRNASYNTHVAL"/>
</dbReference>
<proteinExistence type="inferred from homology"/>
<dbReference type="SUPFAM" id="SSF47323">
    <property type="entry name" value="Anticodon-binding domain of a subclass of class I aminoacyl-tRNA synthetases"/>
    <property type="match status" value="1"/>
</dbReference>
<feature type="domain" description="Aminoacyl-tRNA synthetase class Ia" evidence="10">
    <location>
        <begin position="426"/>
        <end position="547"/>
    </location>
</feature>
<evidence type="ECO:0000313" key="13">
    <source>
        <dbReference type="Proteomes" id="UP000672038"/>
    </source>
</evidence>
<evidence type="ECO:0000256" key="5">
    <source>
        <dbReference type="ARBA" id="ARBA00022917"/>
    </source>
</evidence>
<dbReference type="InterPro" id="IPR009080">
    <property type="entry name" value="tRNAsynth_Ia_anticodon-bd"/>
</dbReference>
<dbReference type="InterPro" id="IPR002303">
    <property type="entry name" value="Valyl-tRNA_ligase"/>
</dbReference>
<evidence type="ECO:0000259" key="10">
    <source>
        <dbReference type="Pfam" id="PF00133"/>
    </source>
</evidence>
<evidence type="ECO:0000256" key="2">
    <source>
        <dbReference type="ARBA" id="ARBA00022598"/>
    </source>
</evidence>
<feature type="short sequence motif" description="'HIGH' region" evidence="9">
    <location>
        <begin position="42"/>
        <end position="52"/>
    </location>
</feature>
<dbReference type="NCBIfam" id="NF004349">
    <property type="entry name" value="PRK05729.1"/>
    <property type="match status" value="1"/>
</dbReference>
<keyword evidence="13" id="KW-1185">Reference proteome</keyword>
<comment type="subcellular location">
    <subcellularLocation>
        <location evidence="9">Cytoplasm</location>
    </subcellularLocation>
</comment>
<dbReference type="NCBIfam" id="TIGR00422">
    <property type="entry name" value="valS"/>
    <property type="match status" value="1"/>
</dbReference>
<keyword evidence="4 9" id="KW-0067">ATP-binding</keyword>
<evidence type="ECO:0000256" key="7">
    <source>
        <dbReference type="ARBA" id="ARBA00023146"/>
    </source>
</evidence>
<evidence type="ECO:0000256" key="1">
    <source>
        <dbReference type="ARBA" id="ARBA00022490"/>
    </source>
</evidence>
<comment type="domain">
    <text evidence="9">ValRS has two distinct active sites: one for aminoacylation and one for editing. The misactivated threonine is translocated from the active site to the editing site.</text>
</comment>
<dbReference type="CDD" id="cd07962">
    <property type="entry name" value="Anticodon_Ia_Val"/>
    <property type="match status" value="1"/>
</dbReference>
<dbReference type="InterPro" id="IPR033705">
    <property type="entry name" value="Anticodon_Ia_Val"/>
</dbReference>
<dbReference type="GO" id="GO:0002161">
    <property type="term" value="F:aminoacyl-tRNA deacylase activity"/>
    <property type="evidence" value="ECO:0007669"/>
    <property type="project" value="InterPro"/>
</dbReference>
<dbReference type="KEGG" id="pluf:LFWB_5150"/>
<dbReference type="GO" id="GO:0004832">
    <property type="term" value="F:valine-tRNA ligase activity"/>
    <property type="evidence" value="ECO:0007669"/>
    <property type="project" value="UniProtKB-UniRule"/>
</dbReference>
<dbReference type="AlphaFoldDB" id="A0A975INN5"/>
<dbReference type="PANTHER" id="PTHR11946:SF93">
    <property type="entry name" value="VALINE--TRNA LIGASE, CHLOROPLASTIC_MITOCHONDRIAL 2"/>
    <property type="match status" value="1"/>
</dbReference>
<dbReference type="Gene3D" id="3.40.50.620">
    <property type="entry name" value="HUPs"/>
    <property type="match status" value="2"/>
</dbReference>
<feature type="binding site" evidence="9">
    <location>
        <position position="514"/>
    </location>
    <ligand>
        <name>ATP</name>
        <dbReference type="ChEBI" id="CHEBI:30616"/>
    </ligand>
</feature>
<feature type="domain" description="Methionyl/Valyl/Leucyl/Isoleucyl-tRNA synthetase anticodon-binding" evidence="11">
    <location>
        <begin position="593"/>
        <end position="733"/>
    </location>
</feature>
<reference evidence="12" key="1">
    <citation type="submission" date="2020-06" db="EMBL/GenBank/DDBJ databases">
        <title>Complete genome sequence of Candidatus Phytoplasma luffae NCHU2019.</title>
        <authorList>
            <person name="Cho S.-T."/>
            <person name="Tan C.-M."/>
            <person name="Li J.-R."/>
            <person name="Chien Y.-Y."/>
            <person name="Chiu Y.-C."/>
            <person name="Yang J.-Y."/>
            <person name="Kuo C.-H."/>
        </authorList>
    </citation>
    <scope>NUCLEOTIDE SEQUENCE</scope>
    <source>
        <strain evidence="12">NCHU2019</strain>
    </source>
</reference>
<protein>
    <recommendedName>
        <fullName evidence="9">Valine--tRNA ligase</fullName>
        <ecNumber evidence="9">6.1.1.9</ecNumber>
    </recommendedName>
    <alternativeName>
        <fullName evidence="9">Valyl-tRNA synthetase</fullName>
        <shortName evidence="9">ValRS</shortName>
    </alternativeName>
</protein>
<evidence type="ECO:0000256" key="8">
    <source>
        <dbReference type="ARBA" id="ARBA00047552"/>
    </source>
</evidence>
<dbReference type="InterPro" id="IPR013155">
    <property type="entry name" value="M/V/L/I-tRNA-synth_anticd-bd"/>
</dbReference>
<comment type="similarity">
    <text evidence="9">Belongs to the class-I aminoacyl-tRNA synthetase family. ValS type 1 subfamily.</text>
</comment>
<dbReference type="SUPFAM" id="SSF50677">
    <property type="entry name" value="ValRS/IleRS/LeuRS editing domain"/>
    <property type="match status" value="1"/>
</dbReference>